<dbReference type="InterPro" id="IPR000250">
    <property type="entry name" value="Peptidase_G1"/>
</dbReference>
<proteinExistence type="predicted"/>
<dbReference type="InterPro" id="IPR038656">
    <property type="entry name" value="Peptidase_G1_sf"/>
</dbReference>
<organism evidence="2 3">
    <name type="scientific">Glarea lozoyensis (strain ATCC 20868 / MF5171)</name>
    <dbReference type="NCBI Taxonomy" id="1116229"/>
    <lineage>
        <taxon>Eukaryota</taxon>
        <taxon>Fungi</taxon>
        <taxon>Dikarya</taxon>
        <taxon>Ascomycota</taxon>
        <taxon>Pezizomycotina</taxon>
        <taxon>Leotiomycetes</taxon>
        <taxon>Helotiales</taxon>
        <taxon>Helotiaceae</taxon>
        <taxon>Glarea</taxon>
    </lineage>
</organism>
<dbReference type="Gene3D" id="2.60.120.700">
    <property type="entry name" value="Peptidase G1"/>
    <property type="match status" value="1"/>
</dbReference>
<reference evidence="2 3" key="1">
    <citation type="journal article" date="2013" name="BMC Genomics">
        <title>Genomics-driven discovery of the pneumocandin biosynthetic gene cluster in the fungus Glarea lozoyensis.</title>
        <authorList>
            <person name="Chen L."/>
            <person name="Yue Q."/>
            <person name="Zhang X."/>
            <person name="Xiang M."/>
            <person name="Wang C."/>
            <person name="Li S."/>
            <person name="Che Y."/>
            <person name="Ortiz-Lopez F.J."/>
            <person name="Bills G.F."/>
            <person name="Liu X."/>
            <person name="An Z."/>
        </authorList>
    </citation>
    <scope>NUCLEOTIDE SEQUENCE [LARGE SCALE GENOMIC DNA]</scope>
    <source>
        <strain evidence="3">ATCC 20868 / MF5171</strain>
    </source>
</reference>
<gene>
    <name evidence="2" type="ORF">GLAREA_08616</name>
</gene>
<dbReference type="SUPFAM" id="SSF49899">
    <property type="entry name" value="Concanavalin A-like lectins/glucanases"/>
    <property type="match status" value="1"/>
</dbReference>
<dbReference type="EMBL" id="KE145373">
    <property type="protein sequence ID" value="EPE24763.1"/>
    <property type="molecule type" value="Genomic_DNA"/>
</dbReference>
<sequence>MKASTLFAYLLFSSVAFTAPRLGHVLTQRGIAEFTRDAVSVNDVSRKSSAGAFIKARDSITFTSLAAKIVVPTVIPRGEGGIGIYVGLQNSVSEHFVGIKINIEINPDDTVSFSAWCQWSPQVVVEVPATELPFGSSDTISVNVAILSGGKSVLCRLAVPKKGAGTSREVSSSGQSFNPIEWDATWSVRPLEQHPKLAYFDTVSFSDASVIHDNDPIIYTVAGAEATSLTTTSGVVDAIESFDEISSSVTVARLF</sequence>
<dbReference type="RefSeq" id="XP_008088851.1">
    <property type="nucleotide sequence ID" value="XM_008090660.1"/>
</dbReference>
<dbReference type="Pfam" id="PF01828">
    <property type="entry name" value="Peptidase_A4"/>
    <property type="match status" value="1"/>
</dbReference>
<dbReference type="OrthoDB" id="2862635at2759"/>
<evidence type="ECO:0000256" key="1">
    <source>
        <dbReference type="SAM" id="SignalP"/>
    </source>
</evidence>
<keyword evidence="1" id="KW-0732">Signal</keyword>
<dbReference type="AlphaFoldDB" id="S3DDP2"/>
<feature type="chain" id="PRO_5004519751" evidence="1">
    <location>
        <begin position="19"/>
        <end position="255"/>
    </location>
</feature>
<name>S3DDP2_GLAL2</name>
<dbReference type="GO" id="GO:0006508">
    <property type="term" value="P:proteolysis"/>
    <property type="evidence" value="ECO:0007669"/>
    <property type="project" value="InterPro"/>
</dbReference>
<accession>S3DDP2</accession>
<keyword evidence="2" id="KW-0430">Lectin</keyword>
<dbReference type="InterPro" id="IPR013320">
    <property type="entry name" value="ConA-like_dom_sf"/>
</dbReference>
<dbReference type="GeneID" id="19467664"/>
<feature type="signal peptide" evidence="1">
    <location>
        <begin position="1"/>
        <end position="18"/>
    </location>
</feature>
<evidence type="ECO:0000313" key="3">
    <source>
        <dbReference type="Proteomes" id="UP000016922"/>
    </source>
</evidence>
<dbReference type="GO" id="GO:0070007">
    <property type="term" value="F:glutamic-type endopeptidase activity"/>
    <property type="evidence" value="ECO:0007669"/>
    <property type="project" value="InterPro"/>
</dbReference>
<evidence type="ECO:0000313" key="2">
    <source>
        <dbReference type="EMBL" id="EPE24763.1"/>
    </source>
</evidence>
<keyword evidence="3" id="KW-1185">Reference proteome</keyword>
<protein>
    <submittedName>
        <fullName evidence="2">Concanavalin A-like lectins/glucanase</fullName>
    </submittedName>
</protein>
<dbReference type="KEGG" id="glz:GLAREA_08616"/>
<dbReference type="HOGENOM" id="CLU_1038482_0_0_1"/>
<dbReference type="Proteomes" id="UP000016922">
    <property type="component" value="Unassembled WGS sequence"/>
</dbReference>
<dbReference type="GO" id="GO:0030246">
    <property type="term" value="F:carbohydrate binding"/>
    <property type="evidence" value="ECO:0007669"/>
    <property type="project" value="UniProtKB-KW"/>
</dbReference>